<evidence type="ECO:0000313" key="2">
    <source>
        <dbReference type="EMBL" id="ROO86298.1"/>
    </source>
</evidence>
<dbReference type="Gene3D" id="3.40.50.1110">
    <property type="entry name" value="SGNH hydrolase"/>
    <property type="match status" value="1"/>
</dbReference>
<dbReference type="Pfam" id="PF13472">
    <property type="entry name" value="Lipase_GDSL_2"/>
    <property type="match status" value="1"/>
</dbReference>
<evidence type="ECO:0000259" key="1">
    <source>
        <dbReference type="Pfam" id="PF13472"/>
    </source>
</evidence>
<dbReference type="Proteomes" id="UP000272400">
    <property type="component" value="Unassembled WGS sequence"/>
</dbReference>
<dbReference type="AlphaFoldDB" id="A0A3N1CZT7"/>
<protein>
    <submittedName>
        <fullName evidence="2">Lysophospholipase L1-like esterase</fullName>
    </submittedName>
</protein>
<keyword evidence="3" id="KW-1185">Reference proteome</keyword>
<dbReference type="CDD" id="cd01832">
    <property type="entry name" value="SGNH_hydrolase_like_1"/>
    <property type="match status" value="1"/>
</dbReference>
<accession>A0A3N1CZT7</accession>
<dbReference type="EMBL" id="RJKE01000001">
    <property type="protein sequence ID" value="ROO86298.1"/>
    <property type="molecule type" value="Genomic_DNA"/>
</dbReference>
<sequence>MSAWQKMAVIGDSIASGVREPAAGYDDLSWIDRMTTALGTETLNLGERDLRAREVRDRQLAPALAFRPDLAVVVCGGNDAFSRTFDPAALEADLTHMVGAFRAIGAEVLTLGLFDIVASGLITDARFLAEFQPRLTLLHDITERVSHTHGAVFADFRAHPSVADPSIYSSDLIHLNARGHAIAAETALALLAQRAPIA</sequence>
<dbReference type="InterPro" id="IPR036514">
    <property type="entry name" value="SGNH_hydro_sf"/>
</dbReference>
<comment type="caution">
    <text evidence="2">The sequence shown here is derived from an EMBL/GenBank/DDBJ whole genome shotgun (WGS) entry which is preliminary data.</text>
</comment>
<dbReference type="SUPFAM" id="SSF52266">
    <property type="entry name" value="SGNH hydrolase"/>
    <property type="match status" value="1"/>
</dbReference>
<feature type="domain" description="SGNH hydrolase-type esterase" evidence="1">
    <location>
        <begin position="9"/>
        <end position="182"/>
    </location>
</feature>
<reference evidence="2 3" key="1">
    <citation type="submission" date="2018-11" db="EMBL/GenBank/DDBJ databases">
        <title>Sequencing the genomes of 1000 actinobacteria strains.</title>
        <authorList>
            <person name="Klenk H.-P."/>
        </authorList>
    </citation>
    <scope>NUCLEOTIDE SEQUENCE [LARGE SCALE GENOMIC DNA]</scope>
    <source>
        <strain evidence="2 3">DSM 44254</strain>
    </source>
</reference>
<organism evidence="2 3">
    <name type="scientific">Actinocorallia herbida</name>
    <dbReference type="NCBI Taxonomy" id="58109"/>
    <lineage>
        <taxon>Bacteria</taxon>
        <taxon>Bacillati</taxon>
        <taxon>Actinomycetota</taxon>
        <taxon>Actinomycetes</taxon>
        <taxon>Streptosporangiales</taxon>
        <taxon>Thermomonosporaceae</taxon>
        <taxon>Actinocorallia</taxon>
    </lineage>
</organism>
<dbReference type="OrthoDB" id="3474033at2"/>
<dbReference type="RefSeq" id="WP_123665713.1">
    <property type="nucleotide sequence ID" value="NZ_RJKE01000001.1"/>
</dbReference>
<gene>
    <name evidence="2" type="ORF">EDD29_3862</name>
</gene>
<dbReference type="InterPro" id="IPR013830">
    <property type="entry name" value="SGNH_hydro"/>
</dbReference>
<evidence type="ECO:0000313" key="3">
    <source>
        <dbReference type="Proteomes" id="UP000272400"/>
    </source>
</evidence>
<proteinExistence type="predicted"/>
<name>A0A3N1CZT7_9ACTN</name>